<dbReference type="HOGENOM" id="CLU_546484_0_0_1"/>
<organism evidence="3 4">
    <name type="scientific">Sphaerobolus stellatus (strain SS14)</name>
    <dbReference type="NCBI Taxonomy" id="990650"/>
    <lineage>
        <taxon>Eukaryota</taxon>
        <taxon>Fungi</taxon>
        <taxon>Dikarya</taxon>
        <taxon>Basidiomycota</taxon>
        <taxon>Agaricomycotina</taxon>
        <taxon>Agaricomycetes</taxon>
        <taxon>Phallomycetidae</taxon>
        <taxon>Geastrales</taxon>
        <taxon>Sphaerobolaceae</taxon>
        <taxon>Sphaerobolus</taxon>
    </lineage>
</organism>
<feature type="compositionally biased region" description="Low complexity" evidence="1">
    <location>
        <begin position="234"/>
        <end position="246"/>
    </location>
</feature>
<name>A0A0C9UBE0_SPHS4</name>
<evidence type="ECO:0000259" key="2">
    <source>
        <dbReference type="Pfam" id="PF18885"/>
    </source>
</evidence>
<evidence type="ECO:0000313" key="4">
    <source>
        <dbReference type="Proteomes" id="UP000054279"/>
    </source>
</evidence>
<keyword evidence="4" id="KW-1185">Reference proteome</keyword>
<accession>A0A0C9UBE0</accession>
<evidence type="ECO:0000313" key="3">
    <source>
        <dbReference type="EMBL" id="KIJ31909.1"/>
    </source>
</evidence>
<dbReference type="OrthoDB" id="9971254at2759"/>
<dbReference type="Proteomes" id="UP000054279">
    <property type="component" value="Unassembled WGS sequence"/>
</dbReference>
<sequence length="499" mass="54734">MAMPVIFQIDAQAHAASSVPHNILFILITGFAMGHISGWCMDTEIRSAERRATDTCGDPSVATTFYEAFSPSLQVHTLNLLVQFVGAQTVGQDWQIISPSFNLWISPGQLSTTPLWVLPSLTTSDAVFLTSTNGTTPTRNGFSAGHIVGYVYPTQICGSVPLYAAALPSDHWYTTNLIEHNVFISDGWTDDGIIAYVLPVDGTAPEGDRDAEIARGNGATSAEEKAVPFEEESPASTSSLSSSSPLGHAVPTASHADPNMKVFQLRNRTPDAITNILSFGLTDKSPDKSEVTAPESPSQQLLEIPHGNWLTMTTEAEHLNTLELTLAEEHVKTKQMENQLQCILELLNPTRATAEPAPSGEALSVNMMDEDTQSEMSAGRGFQMRPSNPSDFDGDHEKGQAFLNSCNLYFSIAERAFQNEQACISWALTFFKTGQAASFTNWVLRTQTSTRTPHFADWKAFELEFRKRFMPRNKQVTTITQLEGSSWYQGSDSVDEYVD</sequence>
<feature type="region of interest" description="Disordered" evidence="1">
    <location>
        <begin position="217"/>
        <end position="258"/>
    </location>
</feature>
<dbReference type="InterPro" id="IPR043708">
    <property type="entry name" value="DUF5648"/>
</dbReference>
<gene>
    <name evidence="3" type="ORF">M422DRAFT_266411</name>
</gene>
<dbReference type="Pfam" id="PF18885">
    <property type="entry name" value="DUF5648"/>
    <property type="match status" value="1"/>
</dbReference>
<dbReference type="AlphaFoldDB" id="A0A0C9UBE0"/>
<evidence type="ECO:0000256" key="1">
    <source>
        <dbReference type="SAM" id="MobiDB-lite"/>
    </source>
</evidence>
<protein>
    <recommendedName>
        <fullName evidence="2">DUF5648 domain-containing protein</fullName>
    </recommendedName>
</protein>
<dbReference type="EMBL" id="KN837235">
    <property type="protein sequence ID" value="KIJ31909.1"/>
    <property type="molecule type" value="Genomic_DNA"/>
</dbReference>
<feature type="domain" description="DUF5648" evidence="2">
    <location>
        <begin position="65"/>
        <end position="198"/>
    </location>
</feature>
<proteinExistence type="predicted"/>
<reference evidence="3 4" key="1">
    <citation type="submission" date="2014-06" db="EMBL/GenBank/DDBJ databases">
        <title>Evolutionary Origins and Diversification of the Mycorrhizal Mutualists.</title>
        <authorList>
            <consortium name="DOE Joint Genome Institute"/>
            <consortium name="Mycorrhizal Genomics Consortium"/>
            <person name="Kohler A."/>
            <person name="Kuo A."/>
            <person name="Nagy L.G."/>
            <person name="Floudas D."/>
            <person name="Copeland A."/>
            <person name="Barry K.W."/>
            <person name="Cichocki N."/>
            <person name="Veneault-Fourrey C."/>
            <person name="LaButti K."/>
            <person name="Lindquist E.A."/>
            <person name="Lipzen A."/>
            <person name="Lundell T."/>
            <person name="Morin E."/>
            <person name="Murat C."/>
            <person name="Riley R."/>
            <person name="Ohm R."/>
            <person name="Sun H."/>
            <person name="Tunlid A."/>
            <person name="Henrissat B."/>
            <person name="Grigoriev I.V."/>
            <person name="Hibbett D.S."/>
            <person name="Martin F."/>
        </authorList>
    </citation>
    <scope>NUCLEOTIDE SEQUENCE [LARGE SCALE GENOMIC DNA]</scope>
    <source>
        <strain evidence="3 4">SS14</strain>
    </source>
</reference>